<evidence type="ECO:0000313" key="2">
    <source>
        <dbReference type="EMBL" id="RIV25026.1"/>
    </source>
</evidence>
<dbReference type="Pfam" id="PF13391">
    <property type="entry name" value="HNH_2"/>
    <property type="match status" value="1"/>
</dbReference>
<gene>
    <name evidence="2" type="ORF">DYU11_06825</name>
</gene>
<evidence type="ECO:0000313" key="3">
    <source>
        <dbReference type="Proteomes" id="UP000283523"/>
    </source>
</evidence>
<dbReference type="Proteomes" id="UP000283523">
    <property type="component" value="Unassembled WGS sequence"/>
</dbReference>
<comment type="caution">
    <text evidence="2">The sequence shown here is derived from an EMBL/GenBank/DDBJ whole genome shotgun (WGS) entry which is preliminary data.</text>
</comment>
<keyword evidence="2" id="KW-0540">Nuclease</keyword>
<feature type="domain" description="HNH nuclease" evidence="1">
    <location>
        <begin position="218"/>
        <end position="272"/>
    </location>
</feature>
<dbReference type="OrthoDB" id="67788at2"/>
<sequence length="326" mass="37348">MSENALTYYLYAFTHLKFDKSKGDAPHKPVLLISILQAFERKLIADSQIYITPELTDLFKTNWNLLVTTNHTLGFALPFYHLKNERGGWWELVPKPGCEIWLQNAGSMKTFGNLNAAVAYAEIDQNLTILLKDEQSRTVLKQALLETYFPGQVFTNPGFPNNHLNDLKREMLEESPAEYIAKLKSLKTRLDPETYQIEVYSRDSIFRREIVRLYDDMCCITGARVSAPYSFSMVDACHIVPFYKTFNNHPANGIALCPNLHRAFDKGAISIDDDYCVIVSTTFVESENSAYNLKMLAGTQIHLPKDEQFLPDLKAFAWHREHTYKG</sequence>
<keyword evidence="2" id="KW-0255">Endonuclease</keyword>
<accession>A0A418ME21</accession>
<reference evidence="2 3" key="1">
    <citation type="submission" date="2018-08" db="EMBL/GenBank/DDBJ databases">
        <title>Fibrisoma montanum sp. nov., isolated from Danxia mountain soil.</title>
        <authorList>
            <person name="Huang Y."/>
        </authorList>
    </citation>
    <scope>NUCLEOTIDE SEQUENCE [LARGE SCALE GENOMIC DNA]</scope>
    <source>
        <strain evidence="2 3">HYT19</strain>
    </source>
</reference>
<evidence type="ECO:0000259" key="1">
    <source>
        <dbReference type="Pfam" id="PF13391"/>
    </source>
</evidence>
<dbReference type="CDD" id="cd00085">
    <property type="entry name" value="HNHc"/>
    <property type="match status" value="1"/>
</dbReference>
<proteinExistence type="predicted"/>
<dbReference type="RefSeq" id="WP_119666912.1">
    <property type="nucleotide sequence ID" value="NZ_QXED01000002.1"/>
</dbReference>
<keyword evidence="3" id="KW-1185">Reference proteome</keyword>
<dbReference type="InterPro" id="IPR011396">
    <property type="entry name" value="PT_DNA_restrict"/>
</dbReference>
<dbReference type="InterPro" id="IPR003615">
    <property type="entry name" value="HNH_nuc"/>
</dbReference>
<organism evidence="2 3">
    <name type="scientific">Fibrisoma montanum</name>
    <dbReference type="NCBI Taxonomy" id="2305895"/>
    <lineage>
        <taxon>Bacteria</taxon>
        <taxon>Pseudomonadati</taxon>
        <taxon>Bacteroidota</taxon>
        <taxon>Cytophagia</taxon>
        <taxon>Cytophagales</taxon>
        <taxon>Spirosomataceae</taxon>
        <taxon>Fibrisoma</taxon>
    </lineage>
</organism>
<keyword evidence="2" id="KW-0378">Hydrolase</keyword>
<protein>
    <submittedName>
        <fullName evidence="2">Restriction endonuclease</fullName>
    </submittedName>
</protein>
<dbReference type="GO" id="GO:0004519">
    <property type="term" value="F:endonuclease activity"/>
    <property type="evidence" value="ECO:0007669"/>
    <property type="project" value="UniProtKB-KW"/>
</dbReference>
<dbReference type="EMBL" id="QXED01000002">
    <property type="protein sequence ID" value="RIV25026.1"/>
    <property type="molecule type" value="Genomic_DNA"/>
</dbReference>
<dbReference type="PIRSF" id="PIRSF030850">
    <property type="entry name" value="UCP030850"/>
    <property type="match status" value="1"/>
</dbReference>
<name>A0A418ME21_9BACT</name>
<dbReference type="AlphaFoldDB" id="A0A418ME21"/>